<accession>A0A1J6IZE6</accession>
<gene>
    <name evidence="2" type="ORF">A4A49_60000</name>
</gene>
<comment type="caution">
    <text evidence="2">The sequence shown here is derived from an EMBL/GenBank/DDBJ whole genome shotgun (WGS) entry which is preliminary data.</text>
</comment>
<organism evidence="2 3">
    <name type="scientific">Nicotiana attenuata</name>
    <name type="common">Coyote tobacco</name>
    <dbReference type="NCBI Taxonomy" id="49451"/>
    <lineage>
        <taxon>Eukaryota</taxon>
        <taxon>Viridiplantae</taxon>
        <taxon>Streptophyta</taxon>
        <taxon>Embryophyta</taxon>
        <taxon>Tracheophyta</taxon>
        <taxon>Spermatophyta</taxon>
        <taxon>Magnoliopsida</taxon>
        <taxon>eudicotyledons</taxon>
        <taxon>Gunneridae</taxon>
        <taxon>Pentapetalae</taxon>
        <taxon>asterids</taxon>
        <taxon>lamiids</taxon>
        <taxon>Solanales</taxon>
        <taxon>Solanaceae</taxon>
        <taxon>Nicotianoideae</taxon>
        <taxon>Nicotianeae</taxon>
        <taxon>Nicotiana</taxon>
    </lineage>
</organism>
<dbReference type="Gramene" id="OIT00457">
    <property type="protein sequence ID" value="OIT00457"/>
    <property type="gene ID" value="A4A49_60000"/>
</dbReference>
<sequence length="76" mass="8387">ILLQDSKSGASPKVPNGNGELSYPRGSHCLGPVPENRKENLAKGPKLHMPRMNHEPFPQELGQDKKRGQEICKAMI</sequence>
<dbReference type="Proteomes" id="UP000187609">
    <property type="component" value="Unassembled WGS sequence"/>
</dbReference>
<keyword evidence="3" id="KW-1185">Reference proteome</keyword>
<evidence type="ECO:0000313" key="3">
    <source>
        <dbReference type="Proteomes" id="UP000187609"/>
    </source>
</evidence>
<dbReference type="EMBL" id="MJEQ01037189">
    <property type="protein sequence ID" value="OIT00457.1"/>
    <property type="molecule type" value="Genomic_DNA"/>
</dbReference>
<dbReference type="AlphaFoldDB" id="A0A1J6IZE6"/>
<feature type="non-terminal residue" evidence="2">
    <location>
        <position position="1"/>
    </location>
</feature>
<feature type="region of interest" description="Disordered" evidence="1">
    <location>
        <begin position="1"/>
        <end position="76"/>
    </location>
</feature>
<evidence type="ECO:0000256" key="1">
    <source>
        <dbReference type="SAM" id="MobiDB-lite"/>
    </source>
</evidence>
<reference evidence="2" key="1">
    <citation type="submission" date="2016-11" db="EMBL/GenBank/DDBJ databases">
        <title>The genome of Nicotiana attenuata.</title>
        <authorList>
            <person name="Xu S."/>
            <person name="Brockmoeller T."/>
            <person name="Gaquerel E."/>
            <person name="Navarro A."/>
            <person name="Kuhl H."/>
            <person name="Gase K."/>
            <person name="Ling Z."/>
            <person name="Zhou W."/>
            <person name="Kreitzer C."/>
            <person name="Stanke M."/>
            <person name="Tang H."/>
            <person name="Lyons E."/>
            <person name="Pandey P."/>
            <person name="Pandey S.P."/>
            <person name="Timmermann B."/>
            <person name="Baldwin I.T."/>
        </authorList>
    </citation>
    <scope>NUCLEOTIDE SEQUENCE [LARGE SCALE GENOMIC DNA]</scope>
    <source>
        <strain evidence="2">UT</strain>
    </source>
</reference>
<protein>
    <submittedName>
        <fullName evidence="2">Uncharacterized protein</fullName>
    </submittedName>
</protein>
<name>A0A1J6IZE6_NICAT</name>
<proteinExistence type="predicted"/>
<evidence type="ECO:0000313" key="2">
    <source>
        <dbReference type="EMBL" id="OIT00457.1"/>
    </source>
</evidence>